<dbReference type="InterPro" id="IPR056778">
    <property type="entry name" value="UPF0261_C"/>
</dbReference>
<dbReference type="CDD" id="cd15488">
    <property type="entry name" value="Tm-1-like"/>
    <property type="match status" value="1"/>
</dbReference>
<dbReference type="NCBIfam" id="NF002673">
    <property type="entry name" value="PRK02399.1-1"/>
    <property type="match status" value="1"/>
</dbReference>
<sequence length="433" mass="44801">MKEVTAPCECGARSGLIPDRCLLPLVPPGDLRYKALVGTAYVIGTHDTKSDELGYVADLIAAAGAAVRRVDVSTAGDAAGTGADVRAAEVAAHHPDGADAVFTGDRGSGVGAMAVALERYLLSRDDLDGVIGLGGSGGTAIVTPALQALPVGVPKVMVSTVASGDTAPYVGASDIAMLYSVTDVAGLNRISRVVLGNAAHMLAGAVAATVPVADDRPAAGLTMFGVTTPCVTAVRERLGDDVDPLVFHATGTGGRAMEKLVDDGLITSVLDLTTTEIADLVVGGIMAAGPDRLDAIARTRVPYVGSCGALDMVNFGSRDSVPERFAGRLLYEHNAQVTLMRTTPEENAEIGRFVAGKIDACTGPLMFLLPTGGVSLLDAPDQPFWDPDADEALFTAIEQHVLRPERIMRVPHNINDPEFADAAVAAWREVLAQ</sequence>
<dbReference type="PIRSF" id="PIRSF033271">
    <property type="entry name" value="UCP033271"/>
    <property type="match status" value="1"/>
</dbReference>
<gene>
    <name evidence="4" type="ORF">EV383_4275</name>
</gene>
<dbReference type="AlphaFoldDB" id="A0A4Q7UZV7"/>
<dbReference type="NCBIfam" id="NF002674">
    <property type="entry name" value="PRK02399.1-2"/>
    <property type="match status" value="1"/>
</dbReference>
<dbReference type="Pfam" id="PF23189">
    <property type="entry name" value="UPF0261_C"/>
    <property type="match status" value="1"/>
</dbReference>
<dbReference type="InterPro" id="IPR008322">
    <property type="entry name" value="UPF0261"/>
</dbReference>
<dbReference type="PANTHER" id="PTHR31862">
    <property type="entry name" value="UPF0261 DOMAIN PROTEIN (AFU_ORTHOLOGUE AFUA_1G10120)"/>
    <property type="match status" value="1"/>
</dbReference>
<feature type="domain" description="UPF0261" evidence="2">
    <location>
        <begin position="40"/>
        <end position="208"/>
    </location>
</feature>
<evidence type="ECO:0000313" key="5">
    <source>
        <dbReference type="Proteomes" id="UP000291591"/>
    </source>
</evidence>
<dbReference type="HAMAP" id="MF_00677">
    <property type="entry name" value="UPF0261"/>
    <property type="match status" value="1"/>
</dbReference>
<feature type="domain" description="UPF0261" evidence="3">
    <location>
        <begin position="216"/>
        <end position="430"/>
    </location>
</feature>
<protein>
    <recommendedName>
        <fullName evidence="1">UPF0261 protein EV383_4275</fullName>
    </recommendedName>
</protein>
<dbReference type="InterPro" id="IPR051353">
    <property type="entry name" value="Tobamovirus_resist_UPF0261"/>
</dbReference>
<accession>A0A4Q7UZV7</accession>
<proteinExistence type="inferred from homology"/>
<comment type="similarity">
    <text evidence="1">Belongs to the UPF0261 family.</text>
</comment>
<reference evidence="4 5" key="1">
    <citation type="submission" date="2019-02" db="EMBL/GenBank/DDBJ databases">
        <title>Sequencing the genomes of 1000 actinobacteria strains.</title>
        <authorList>
            <person name="Klenk H.-P."/>
        </authorList>
    </citation>
    <scope>NUCLEOTIDE SEQUENCE [LARGE SCALE GENOMIC DNA]</scope>
    <source>
        <strain evidence="4 5">DSM 45779</strain>
    </source>
</reference>
<evidence type="ECO:0000259" key="3">
    <source>
        <dbReference type="Pfam" id="PF23189"/>
    </source>
</evidence>
<dbReference type="EMBL" id="SHKL01000001">
    <property type="protein sequence ID" value="RZT87355.1"/>
    <property type="molecule type" value="Genomic_DNA"/>
</dbReference>
<organism evidence="4 5">
    <name type="scientific">Pseudonocardia sediminis</name>
    <dbReference type="NCBI Taxonomy" id="1397368"/>
    <lineage>
        <taxon>Bacteria</taxon>
        <taxon>Bacillati</taxon>
        <taxon>Actinomycetota</taxon>
        <taxon>Actinomycetes</taxon>
        <taxon>Pseudonocardiales</taxon>
        <taxon>Pseudonocardiaceae</taxon>
        <taxon>Pseudonocardia</taxon>
    </lineage>
</organism>
<dbReference type="InterPro" id="IPR044122">
    <property type="entry name" value="UPF0261_N"/>
</dbReference>
<name>A0A4Q7UZV7_PSEST</name>
<dbReference type="Proteomes" id="UP000291591">
    <property type="component" value="Unassembled WGS sequence"/>
</dbReference>
<evidence type="ECO:0000259" key="2">
    <source>
        <dbReference type="Pfam" id="PF06792"/>
    </source>
</evidence>
<dbReference type="Pfam" id="PF06792">
    <property type="entry name" value="UPF0261"/>
    <property type="match status" value="1"/>
</dbReference>
<dbReference type="PANTHER" id="PTHR31862:SF1">
    <property type="entry name" value="UPF0261 DOMAIN PROTEIN (AFU_ORTHOLOGUE AFUA_1G10120)"/>
    <property type="match status" value="1"/>
</dbReference>
<evidence type="ECO:0000256" key="1">
    <source>
        <dbReference type="HAMAP-Rule" id="MF_00677"/>
    </source>
</evidence>
<dbReference type="Gene3D" id="3.40.50.12020">
    <property type="entry name" value="Uncharacterised protein family UPF0261, NN domain"/>
    <property type="match status" value="1"/>
</dbReference>
<evidence type="ECO:0000313" key="4">
    <source>
        <dbReference type="EMBL" id="RZT87355.1"/>
    </source>
</evidence>
<comment type="caution">
    <text evidence="4">The sequence shown here is derived from an EMBL/GenBank/DDBJ whole genome shotgun (WGS) entry which is preliminary data.</text>
</comment>
<dbReference type="Gene3D" id="3.40.50.12030">
    <property type="entry name" value="Uncharacterised protein family UPF0261, NC domain"/>
    <property type="match status" value="1"/>
</dbReference>
<keyword evidence="5" id="KW-1185">Reference proteome</keyword>